<dbReference type="InterPro" id="IPR007421">
    <property type="entry name" value="Schlafen_AlbA_2_dom"/>
</dbReference>
<dbReference type="InterPro" id="IPR038461">
    <property type="entry name" value="Schlafen_AlbA_2_dom_sf"/>
</dbReference>
<dbReference type="Gene3D" id="3.30.950.30">
    <property type="entry name" value="Schlafen, AAA domain"/>
    <property type="match status" value="1"/>
</dbReference>
<dbReference type="RefSeq" id="WP_069379077.1">
    <property type="nucleotide sequence ID" value="NZ_CP017141.1"/>
</dbReference>
<sequence length="334" mass="37512">MTNFAQNLFGVTLEELNSGLLENYFQEQRLETDTLEFKSFPPQANFDAILVKIMKTICGFLNGSGGLLILGAPVKQTVGNVDFFNGVLTPVSVQKSVDWFINKCCTSISPMPIGIAVKILPSGNSFVYVFEVQESQYKPHQVDHIYYIRMDGQTRPAPHYIVQALMRQISYPDLRATLRLNAFFEHGGQTLCKLAFVIFNFSKLQNDSNYNYTITLVGGAKFLGWEANAFGDQVSVILQGAQLIHRPISNPLHYGIPHAVTYHIIIPNTDELKIMITFGAMLSPSKKSIYSLDLINVDSNNPTTTLVIEEENVLFEEKQSPDEALLFFRNNEIL</sequence>
<dbReference type="OrthoDB" id="1158700at2"/>
<protein>
    <recommendedName>
        <fullName evidence="1">Schlafen AlbA-2 domain-containing protein</fullName>
    </recommendedName>
</protein>
<reference evidence="2 3" key="1">
    <citation type="submission" date="2016-08" db="EMBL/GenBank/DDBJ databases">
        <authorList>
            <person name="Seilhamer J.J."/>
        </authorList>
    </citation>
    <scope>NUCLEOTIDE SEQUENCE [LARGE SCALE GENOMIC DNA]</scope>
    <source>
        <strain evidence="2 3">DX4</strain>
    </source>
</reference>
<organism evidence="2 3">
    <name type="scientific">Pedobacter steynii</name>
    <dbReference type="NCBI Taxonomy" id="430522"/>
    <lineage>
        <taxon>Bacteria</taxon>
        <taxon>Pseudomonadati</taxon>
        <taxon>Bacteroidota</taxon>
        <taxon>Sphingobacteriia</taxon>
        <taxon>Sphingobacteriales</taxon>
        <taxon>Sphingobacteriaceae</taxon>
        <taxon>Pedobacter</taxon>
    </lineage>
</organism>
<evidence type="ECO:0000259" key="1">
    <source>
        <dbReference type="Pfam" id="PF04326"/>
    </source>
</evidence>
<dbReference type="Proteomes" id="UP000094313">
    <property type="component" value="Chromosome"/>
</dbReference>
<evidence type="ECO:0000313" key="2">
    <source>
        <dbReference type="EMBL" id="AOM77387.1"/>
    </source>
</evidence>
<dbReference type="AlphaFoldDB" id="A0A1D7QFG5"/>
<dbReference type="EMBL" id="CP017141">
    <property type="protein sequence ID" value="AOM77387.1"/>
    <property type="molecule type" value="Genomic_DNA"/>
</dbReference>
<name>A0A1D7QFG5_9SPHI</name>
<accession>A0A1D7QFG5</accession>
<feature type="domain" description="Schlafen AlbA-2" evidence="1">
    <location>
        <begin position="31"/>
        <end position="157"/>
    </location>
</feature>
<dbReference type="Pfam" id="PF04326">
    <property type="entry name" value="SLFN_AlbA_2"/>
    <property type="match status" value="1"/>
</dbReference>
<evidence type="ECO:0000313" key="3">
    <source>
        <dbReference type="Proteomes" id="UP000094313"/>
    </source>
</evidence>
<proteinExistence type="predicted"/>
<dbReference type="KEGG" id="psty:BFS30_09545"/>
<gene>
    <name evidence="2" type="ORF">BFS30_09545</name>
</gene>
<keyword evidence="3" id="KW-1185">Reference proteome</keyword>